<evidence type="ECO:0000313" key="8">
    <source>
        <dbReference type="EMBL" id="MFC4023174.1"/>
    </source>
</evidence>
<dbReference type="Gene3D" id="2.40.30.60">
    <property type="entry name" value="RimM"/>
    <property type="match status" value="1"/>
</dbReference>
<organism evidence="8 9">
    <name type="scientific">Oceanobacillus longus</name>
    <dbReference type="NCBI Taxonomy" id="930120"/>
    <lineage>
        <taxon>Bacteria</taxon>
        <taxon>Bacillati</taxon>
        <taxon>Bacillota</taxon>
        <taxon>Bacilli</taxon>
        <taxon>Bacillales</taxon>
        <taxon>Bacillaceae</taxon>
        <taxon>Oceanobacillus</taxon>
    </lineage>
</organism>
<comment type="similarity">
    <text evidence="5">Belongs to the RimM family.</text>
</comment>
<protein>
    <recommendedName>
        <fullName evidence="5">Ribosome maturation factor RimM</fullName>
    </recommendedName>
</protein>
<feature type="domain" description="PRC-barrel" evidence="7">
    <location>
        <begin position="95"/>
        <end position="169"/>
    </location>
</feature>
<dbReference type="InterPro" id="IPR011961">
    <property type="entry name" value="RimM"/>
</dbReference>
<dbReference type="InterPro" id="IPR009000">
    <property type="entry name" value="Transl_B-barrel_sf"/>
</dbReference>
<dbReference type="InterPro" id="IPR011033">
    <property type="entry name" value="PRC_barrel-like_sf"/>
</dbReference>
<evidence type="ECO:0000259" key="7">
    <source>
        <dbReference type="Pfam" id="PF05239"/>
    </source>
</evidence>
<evidence type="ECO:0000256" key="3">
    <source>
        <dbReference type="ARBA" id="ARBA00022552"/>
    </source>
</evidence>
<evidence type="ECO:0000256" key="2">
    <source>
        <dbReference type="ARBA" id="ARBA00022517"/>
    </source>
</evidence>
<dbReference type="Gene3D" id="2.30.30.240">
    <property type="entry name" value="PRC-barrel domain"/>
    <property type="match status" value="1"/>
</dbReference>
<comment type="caution">
    <text evidence="8">The sequence shown here is derived from an EMBL/GenBank/DDBJ whole genome shotgun (WGS) entry which is preliminary data.</text>
</comment>
<dbReference type="Pfam" id="PF05239">
    <property type="entry name" value="PRC"/>
    <property type="match status" value="1"/>
</dbReference>
<dbReference type="PANTHER" id="PTHR33692">
    <property type="entry name" value="RIBOSOME MATURATION FACTOR RIMM"/>
    <property type="match status" value="1"/>
</dbReference>
<keyword evidence="3 5" id="KW-0698">rRNA processing</keyword>
<dbReference type="PANTHER" id="PTHR33692:SF1">
    <property type="entry name" value="RIBOSOME MATURATION FACTOR RIMM"/>
    <property type="match status" value="1"/>
</dbReference>
<accession>A0ABV8GYA9</accession>
<comment type="subunit">
    <text evidence="5">Binds ribosomal protein uS19.</text>
</comment>
<proteinExistence type="inferred from homology"/>
<keyword evidence="4 5" id="KW-0143">Chaperone</keyword>
<dbReference type="NCBIfam" id="TIGR02273">
    <property type="entry name" value="16S_RimM"/>
    <property type="match status" value="1"/>
</dbReference>
<keyword evidence="1 5" id="KW-0963">Cytoplasm</keyword>
<evidence type="ECO:0000256" key="5">
    <source>
        <dbReference type="HAMAP-Rule" id="MF_00014"/>
    </source>
</evidence>
<dbReference type="InterPro" id="IPR036976">
    <property type="entry name" value="RimM_N_sf"/>
</dbReference>
<dbReference type="SUPFAM" id="SSF50346">
    <property type="entry name" value="PRC-barrel domain"/>
    <property type="match status" value="1"/>
</dbReference>
<reference evidence="9" key="1">
    <citation type="journal article" date="2019" name="Int. J. Syst. Evol. Microbiol.">
        <title>The Global Catalogue of Microorganisms (GCM) 10K type strain sequencing project: providing services to taxonomists for standard genome sequencing and annotation.</title>
        <authorList>
            <consortium name="The Broad Institute Genomics Platform"/>
            <consortium name="The Broad Institute Genome Sequencing Center for Infectious Disease"/>
            <person name="Wu L."/>
            <person name="Ma J."/>
        </authorList>
    </citation>
    <scope>NUCLEOTIDE SEQUENCE [LARGE SCALE GENOMIC DNA]</scope>
    <source>
        <strain evidence="9">IBRC-M 10703</strain>
    </source>
</reference>
<evidence type="ECO:0000313" key="9">
    <source>
        <dbReference type="Proteomes" id="UP001595772"/>
    </source>
</evidence>
<feature type="domain" description="RimM N-terminal" evidence="6">
    <location>
        <begin position="8"/>
        <end position="89"/>
    </location>
</feature>
<keyword evidence="9" id="KW-1185">Reference proteome</keyword>
<comment type="domain">
    <text evidence="5">The PRC barrel domain binds ribosomal protein uS19.</text>
</comment>
<evidence type="ECO:0000259" key="6">
    <source>
        <dbReference type="Pfam" id="PF01782"/>
    </source>
</evidence>
<dbReference type="RefSeq" id="WP_379495651.1">
    <property type="nucleotide sequence ID" value="NZ_JBHSAO010000001.1"/>
</dbReference>
<dbReference type="HAMAP" id="MF_00014">
    <property type="entry name" value="Ribosome_mat_RimM"/>
    <property type="match status" value="1"/>
</dbReference>
<name>A0ABV8GYA9_9BACI</name>
<evidence type="ECO:0000256" key="1">
    <source>
        <dbReference type="ARBA" id="ARBA00022490"/>
    </source>
</evidence>
<dbReference type="InterPro" id="IPR002676">
    <property type="entry name" value="RimM_N"/>
</dbReference>
<keyword evidence="2 5" id="KW-0690">Ribosome biogenesis</keyword>
<comment type="subcellular location">
    <subcellularLocation>
        <location evidence="5">Cytoplasm</location>
    </subcellularLocation>
</comment>
<gene>
    <name evidence="5 8" type="primary">rimM</name>
    <name evidence="8" type="ORF">ACFOUV_04990</name>
</gene>
<dbReference type="SUPFAM" id="SSF50447">
    <property type="entry name" value="Translation proteins"/>
    <property type="match status" value="1"/>
</dbReference>
<dbReference type="EMBL" id="JBHSAO010000001">
    <property type="protein sequence ID" value="MFC4023174.1"/>
    <property type="molecule type" value="Genomic_DNA"/>
</dbReference>
<evidence type="ECO:0000256" key="4">
    <source>
        <dbReference type="ARBA" id="ARBA00023186"/>
    </source>
</evidence>
<sequence length="170" mass="19640">MENKMFNVGKIVNTHGIKGEVKIHRISDFEERFEPGESVYIMKDEKPIKLTIATHRLHKGFDLVQFKGYENINLVESLKGCELKIREEQLTDLNEDEYYYHEIIGCKVYTTDDRKIGEIKEILSPGANDVWVIKQEKGKDILIPYIDDVVKEIDIDAGKVVIEPMEGLLD</sequence>
<dbReference type="Pfam" id="PF01782">
    <property type="entry name" value="RimM"/>
    <property type="match status" value="1"/>
</dbReference>
<dbReference type="InterPro" id="IPR027275">
    <property type="entry name" value="PRC-brl_dom"/>
</dbReference>
<comment type="function">
    <text evidence="5">An accessory protein needed during the final step in the assembly of 30S ribosomal subunit, possibly for assembly of the head region. Essential for efficient processing of 16S rRNA. May be needed both before and after RbfA during the maturation of 16S rRNA. It has affinity for free ribosomal 30S subunits but not for 70S ribosomes.</text>
</comment>
<dbReference type="Proteomes" id="UP001595772">
    <property type="component" value="Unassembled WGS sequence"/>
</dbReference>